<evidence type="ECO:0000259" key="2">
    <source>
        <dbReference type="Pfam" id="PF01979"/>
    </source>
</evidence>
<comment type="caution">
    <text evidence="3">The sequence shown here is derived from an EMBL/GenBank/DDBJ whole genome shotgun (WGS) entry which is preliminary data.</text>
</comment>
<organism evidence="3 4">
    <name type="scientific">Gracilimonas halophila</name>
    <dbReference type="NCBI Taxonomy" id="1834464"/>
    <lineage>
        <taxon>Bacteria</taxon>
        <taxon>Pseudomonadati</taxon>
        <taxon>Balneolota</taxon>
        <taxon>Balneolia</taxon>
        <taxon>Balneolales</taxon>
        <taxon>Balneolaceae</taxon>
        <taxon>Gracilimonas</taxon>
    </lineage>
</organism>
<accession>A0ABW5JIF8</accession>
<proteinExistence type="predicted"/>
<name>A0ABW5JIF8_9BACT</name>
<keyword evidence="4" id="KW-1185">Reference proteome</keyword>
<dbReference type="InterPro" id="IPR011059">
    <property type="entry name" value="Metal-dep_hydrolase_composite"/>
</dbReference>
<dbReference type="InterPro" id="IPR051781">
    <property type="entry name" value="Metallo-dep_Hydrolase"/>
</dbReference>
<sequence length="557" mass="60412">MKLHLHNVFKLVLILPLLFISTNLLAQSDHTGQAYPTRTFAITGATIMQAPGQVVDSGMVVISNGLITAVGTNVSIPEDAEVIDGSELFVYPGFIDGMSNTGATRPDQMERPDDLFTPDPPNDYAGITPEESVVSQIDVTENSIASMRGLGFTISHTVPYGRMLPGSGSIILLSDKDTSYDLLLKQDVSMFTQFSGAPGAYPGNTLGIMAKWRNLYTQASLNKDHEALYASNPAGIQRPTQDRALQAFYPVIDKSKPVFYHTNSMLEARRAMKLKQELGFDLVLSDLEEGWFLMDDLRGSDIKVLMSLDLPDEPEVSEDEEKTDEVVHMEQRRQEAYDQFLAQYREFNEAGIPYGFSTMGTSTGSIKGNLERLVASGLSEDAAIAALTTDAAKLLGIENIAGTLDPGKLGNVVVTTAPYFEEGSKVKYVFVDGEKYEYDTSKKAAAEVSEEAAETLLGTWNYTLTSPQGEQTGQWIFTDEAGSLTGLMTSDQGGPDMDMENLSFIEGSLSFDFSFDAGGQSVEIVVVGTVSETEFSGEASIAAFSMSIPISATKEPN</sequence>
<dbReference type="Pfam" id="PF01979">
    <property type="entry name" value="Amidohydro_1"/>
    <property type="match status" value="1"/>
</dbReference>
<dbReference type="Gene3D" id="3.20.20.140">
    <property type="entry name" value="Metal-dependent hydrolases"/>
    <property type="match status" value="1"/>
</dbReference>
<feature type="signal peptide" evidence="1">
    <location>
        <begin position="1"/>
        <end position="26"/>
    </location>
</feature>
<dbReference type="EMBL" id="JBHULI010000024">
    <property type="protein sequence ID" value="MFD2532533.1"/>
    <property type="molecule type" value="Genomic_DNA"/>
</dbReference>
<gene>
    <name evidence="3" type="ORF">ACFSVN_08760</name>
</gene>
<evidence type="ECO:0000256" key="1">
    <source>
        <dbReference type="SAM" id="SignalP"/>
    </source>
</evidence>
<dbReference type="Proteomes" id="UP001597460">
    <property type="component" value="Unassembled WGS sequence"/>
</dbReference>
<evidence type="ECO:0000313" key="3">
    <source>
        <dbReference type="EMBL" id="MFD2532533.1"/>
    </source>
</evidence>
<feature type="chain" id="PRO_5047305883" evidence="1">
    <location>
        <begin position="27"/>
        <end position="557"/>
    </location>
</feature>
<dbReference type="RefSeq" id="WP_390301103.1">
    <property type="nucleotide sequence ID" value="NZ_JBHULI010000024.1"/>
</dbReference>
<dbReference type="InterPro" id="IPR032466">
    <property type="entry name" value="Metal_Hydrolase"/>
</dbReference>
<dbReference type="PANTHER" id="PTHR43135:SF3">
    <property type="entry name" value="ALPHA-D-RIBOSE 1-METHYLPHOSPHONATE 5-TRIPHOSPHATE DIPHOSPHATASE"/>
    <property type="match status" value="1"/>
</dbReference>
<dbReference type="SUPFAM" id="SSF51338">
    <property type="entry name" value="Composite domain of metallo-dependent hydrolases"/>
    <property type="match status" value="1"/>
</dbReference>
<dbReference type="PANTHER" id="PTHR43135">
    <property type="entry name" value="ALPHA-D-RIBOSE 1-METHYLPHOSPHONATE 5-TRIPHOSPHATE DIPHOSPHATASE"/>
    <property type="match status" value="1"/>
</dbReference>
<dbReference type="InterPro" id="IPR006680">
    <property type="entry name" value="Amidohydro-rel"/>
</dbReference>
<evidence type="ECO:0000313" key="4">
    <source>
        <dbReference type="Proteomes" id="UP001597460"/>
    </source>
</evidence>
<keyword evidence="1" id="KW-0732">Signal</keyword>
<protein>
    <submittedName>
        <fullName evidence="3">Amidohydrolase family protein</fullName>
    </submittedName>
</protein>
<reference evidence="4" key="1">
    <citation type="journal article" date="2019" name="Int. J. Syst. Evol. Microbiol.">
        <title>The Global Catalogue of Microorganisms (GCM) 10K type strain sequencing project: providing services to taxonomists for standard genome sequencing and annotation.</title>
        <authorList>
            <consortium name="The Broad Institute Genomics Platform"/>
            <consortium name="The Broad Institute Genome Sequencing Center for Infectious Disease"/>
            <person name="Wu L."/>
            <person name="Ma J."/>
        </authorList>
    </citation>
    <scope>NUCLEOTIDE SEQUENCE [LARGE SCALE GENOMIC DNA]</scope>
    <source>
        <strain evidence="4">KCTC 52042</strain>
    </source>
</reference>
<dbReference type="SUPFAM" id="SSF51556">
    <property type="entry name" value="Metallo-dependent hydrolases"/>
    <property type="match status" value="1"/>
</dbReference>
<feature type="domain" description="Amidohydrolase-related" evidence="2">
    <location>
        <begin position="375"/>
        <end position="434"/>
    </location>
</feature>
<dbReference type="Gene3D" id="2.30.40.10">
    <property type="entry name" value="Urease, subunit C, domain 1"/>
    <property type="match status" value="1"/>
</dbReference>